<dbReference type="Gene3D" id="1.20.1740.10">
    <property type="entry name" value="Amino acid/polyamine transporter I"/>
    <property type="match status" value="1"/>
</dbReference>
<keyword evidence="2" id="KW-0813">Transport</keyword>
<evidence type="ECO:0000313" key="9">
    <source>
        <dbReference type="Proteomes" id="UP000304951"/>
    </source>
</evidence>
<evidence type="ECO:0000313" key="8">
    <source>
        <dbReference type="EMBL" id="THV70544.1"/>
    </source>
</evidence>
<dbReference type="PIRSF" id="PIRSF006060">
    <property type="entry name" value="AA_transporter"/>
    <property type="match status" value="1"/>
</dbReference>
<comment type="caution">
    <text evidence="8">The sequence shown here is derived from an EMBL/GenBank/DDBJ whole genome shotgun (WGS) entry which is preliminary data.</text>
</comment>
<protein>
    <submittedName>
        <fullName evidence="8">Choline transport protein</fullName>
    </submittedName>
</protein>
<name>A0A4S8SIK1_AURPU</name>
<dbReference type="GO" id="GO:0016020">
    <property type="term" value="C:membrane"/>
    <property type="evidence" value="ECO:0007669"/>
    <property type="project" value="UniProtKB-SubCell"/>
</dbReference>
<reference evidence="8 9" key="1">
    <citation type="submission" date="2018-10" db="EMBL/GenBank/DDBJ databases">
        <title>Fifty Aureobasidium pullulans genomes reveal a recombining polyextremotolerant generalist.</title>
        <authorList>
            <person name="Gostincar C."/>
            <person name="Turk M."/>
            <person name="Zajc J."/>
            <person name="Gunde-Cimerman N."/>
        </authorList>
    </citation>
    <scope>NUCLEOTIDE SEQUENCE [LARGE SCALE GENOMIC DNA]</scope>
    <source>
        <strain evidence="8 9">EXF-11900</strain>
    </source>
</reference>
<evidence type="ECO:0000256" key="2">
    <source>
        <dbReference type="ARBA" id="ARBA00022448"/>
    </source>
</evidence>
<evidence type="ECO:0000256" key="1">
    <source>
        <dbReference type="ARBA" id="ARBA00004141"/>
    </source>
</evidence>
<feature type="transmembrane region" description="Helical" evidence="7">
    <location>
        <begin position="385"/>
        <end position="405"/>
    </location>
</feature>
<feature type="compositionally biased region" description="Polar residues" evidence="6">
    <location>
        <begin position="13"/>
        <end position="22"/>
    </location>
</feature>
<keyword evidence="4 7" id="KW-1133">Transmembrane helix</keyword>
<dbReference type="EMBL" id="QZAF01000193">
    <property type="protein sequence ID" value="THV70544.1"/>
    <property type="molecule type" value="Genomic_DNA"/>
</dbReference>
<feature type="transmembrane region" description="Helical" evidence="7">
    <location>
        <begin position="238"/>
        <end position="258"/>
    </location>
</feature>
<dbReference type="GO" id="GO:0015101">
    <property type="term" value="F:organic cation transmembrane transporter activity"/>
    <property type="evidence" value="ECO:0007669"/>
    <property type="project" value="UniProtKB-ARBA"/>
</dbReference>
<evidence type="ECO:0000256" key="7">
    <source>
        <dbReference type="SAM" id="Phobius"/>
    </source>
</evidence>
<feature type="transmembrane region" description="Helical" evidence="7">
    <location>
        <begin position="46"/>
        <end position="68"/>
    </location>
</feature>
<keyword evidence="3 7" id="KW-0812">Transmembrane</keyword>
<feature type="transmembrane region" description="Helical" evidence="7">
    <location>
        <begin position="127"/>
        <end position="151"/>
    </location>
</feature>
<feature type="transmembrane region" description="Helical" evidence="7">
    <location>
        <begin position="279"/>
        <end position="304"/>
    </location>
</feature>
<feature type="region of interest" description="Disordered" evidence="6">
    <location>
        <begin position="1"/>
        <end position="22"/>
    </location>
</feature>
<dbReference type="PANTHER" id="PTHR45649:SF7">
    <property type="entry name" value="CHOLINE TRANSPORT PROTEIN"/>
    <property type="match status" value="1"/>
</dbReference>
<dbReference type="FunFam" id="1.20.1740.10:FF:000046">
    <property type="entry name" value="Amino-acid permease, putative"/>
    <property type="match status" value="1"/>
</dbReference>
<feature type="transmembrane region" description="Helical" evidence="7">
    <location>
        <begin position="171"/>
        <end position="190"/>
    </location>
</feature>
<dbReference type="PANTHER" id="PTHR45649">
    <property type="entry name" value="AMINO-ACID PERMEASE BAT1"/>
    <property type="match status" value="1"/>
</dbReference>
<feature type="transmembrane region" description="Helical" evidence="7">
    <location>
        <begin position="331"/>
        <end position="354"/>
    </location>
</feature>
<sequence>MGNDKIAKGDTMLRSNGSSSELSGFVDSDGMQLASMGYTQDLKRNYSVWSILGAGFSLTNSWFGVSIAMVTGINSGGPVLLVYGIIVVMLVSICVGVSLSELASALPNAGGQYFWTNELASRKYAKFSSYLTGWFSWAGSIFSCTSTTIGVASGLVGCWQLSHPDYVVKDYHVFATYLILTWFCFLFNCYGKILPSIATVGLYCSLISFVVILATVPATAPSHQTPKFVFATFINNTGWTNSGIAFITGLINANWAFACLDCATHLAEEVPRPEKMIPIAIMGTVAIGFVTSWCFVVSMLFSIVGDFQDVANSLTGVPILQLFYNALNNTAGAIALEALIICTGLGCVIAGHTWQSRLCFSFARDRGVPAHKWLSKVDPKLDVPLNAHFTSCVIVTIVGCMYLASTAAFNAMSSACIVLLYISYAIPVVCLLCRGRQQSLTGPFNLGVFGLISNYVLLAWTVFTLVLYSFPSYMPATAGNMNYVCVVYAVVCFIIAVDWFSRGRKSYRGQEDRHVDVGDNDIFVKPIASATEA</sequence>
<evidence type="ECO:0000256" key="4">
    <source>
        <dbReference type="ARBA" id="ARBA00022989"/>
    </source>
</evidence>
<keyword evidence="5 7" id="KW-0472">Membrane</keyword>
<accession>A0A4S8SIK1</accession>
<feature type="transmembrane region" description="Helical" evidence="7">
    <location>
        <begin position="197"/>
        <end position="218"/>
    </location>
</feature>
<evidence type="ECO:0000256" key="3">
    <source>
        <dbReference type="ARBA" id="ARBA00022692"/>
    </source>
</evidence>
<dbReference type="Proteomes" id="UP000304951">
    <property type="component" value="Unassembled WGS sequence"/>
</dbReference>
<dbReference type="AlphaFoldDB" id="A0A4S8SIK1"/>
<evidence type="ECO:0000256" key="5">
    <source>
        <dbReference type="ARBA" id="ARBA00023136"/>
    </source>
</evidence>
<comment type="subcellular location">
    <subcellularLocation>
        <location evidence="1">Membrane</location>
        <topology evidence="1">Multi-pass membrane protein</topology>
    </subcellularLocation>
</comment>
<feature type="transmembrane region" description="Helical" evidence="7">
    <location>
        <begin position="80"/>
        <end position="106"/>
    </location>
</feature>
<feature type="transmembrane region" description="Helical" evidence="7">
    <location>
        <begin position="444"/>
        <end position="468"/>
    </location>
</feature>
<gene>
    <name evidence="8" type="ORF">D6D28_05082</name>
</gene>
<evidence type="ECO:0000256" key="6">
    <source>
        <dbReference type="SAM" id="MobiDB-lite"/>
    </source>
</evidence>
<feature type="transmembrane region" description="Helical" evidence="7">
    <location>
        <begin position="411"/>
        <end position="432"/>
    </location>
</feature>
<dbReference type="InterPro" id="IPR002293">
    <property type="entry name" value="AA/rel_permease1"/>
</dbReference>
<feature type="transmembrane region" description="Helical" evidence="7">
    <location>
        <begin position="480"/>
        <end position="500"/>
    </location>
</feature>
<dbReference type="Pfam" id="PF13520">
    <property type="entry name" value="AA_permease_2"/>
    <property type="match status" value="1"/>
</dbReference>
<proteinExistence type="predicted"/>
<organism evidence="8 9">
    <name type="scientific">Aureobasidium pullulans</name>
    <name type="common">Black yeast</name>
    <name type="synonym">Pullularia pullulans</name>
    <dbReference type="NCBI Taxonomy" id="5580"/>
    <lineage>
        <taxon>Eukaryota</taxon>
        <taxon>Fungi</taxon>
        <taxon>Dikarya</taxon>
        <taxon>Ascomycota</taxon>
        <taxon>Pezizomycotina</taxon>
        <taxon>Dothideomycetes</taxon>
        <taxon>Dothideomycetidae</taxon>
        <taxon>Dothideales</taxon>
        <taxon>Saccotheciaceae</taxon>
        <taxon>Aureobasidium</taxon>
    </lineage>
</organism>